<dbReference type="AlphaFoldDB" id="A0A7W7G6A8"/>
<name>A0A7W7G6A8_9ACTN</name>
<dbReference type="EMBL" id="JACHMF010000001">
    <property type="protein sequence ID" value="MBB4695771.1"/>
    <property type="molecule type" value="Genomic_DNA"/>
</dbReference>
<dbReference type="Proteomes" id="UP000542742">
    <property type="component" value="Unassembled WGS sequence"/>
</dbReference>
<feature type="transmembrane region" description="Helical" evidence="2">
    <location>
        <begin position="95"/>
        <end position="128"/>
    </location>
</feature>
<keyword evidence="2" id="KW-1133">Transmembrane helix</keyword>
<accession>A0A7W7G6A8</accession>
<evidence type="ECO:0000256" key="1">
    <source>
        <dbReference type="SAM" id="MobiDB-lite"/>
    </source>
</evidence>
<dbReference type="RefSeq" id="WP_184954081.1">
    <property type="nucleotide sequence ID" value="NZ_BOMC01000067.1"/>
</dbReference>
<keyword evidence="2" id="KW-0472">Membrane</keyword>
<reference evidence="3 4" key="1">
    <citation type="submission" date="2020-08" db="EMBL/GenBank/DDBJ databases">
        <title>Sequencing the genomes of 1000 actinobacteria strains.</title>
        <authorList>
            <person name="Klenk H.-P."/>
        </authorList>
    </citation>
    <scope>NUCLEOTIDE SEQUENCE [LARGE SCALE GENOMIC DNA]</scope>
    <source>
        <strain evidence="3 4">DSM 45518</strain>
    </source>
</reference>
<comment type="caution">
    <text evidence="3">The sequence shown here is derived from an EMBL/GenBank/DDBJ whole genome shotgun (WGS) entry which is preliminary data.</text>
</comment>
<protein>
    <submittedName>
        <fullName evidence="3">Uncharacterized protein</fullName>
    </submittedName>
</protein>
<keyword evidence="2" id="KW-0812">Transmembrane</keyword>
<keyword evidence="4" id="KW-1185">Reference proteome</keyword>
<gene>
    <name evidence="3" type="ORF">BKA14_005919</name>
</gene>
<feature type="region of interest" description="Disordered" evidence="1">
    <location>
        <begin position="379"/>
        <end position="400"/>
    </location>
</feature>
<organism evidence="3 4">
    <name type="scientific">Paractinoplanes abujensis</name>
    <dbReference type="NCBI Taxonomy" id="882441"/>
    <lineage>
        <taxon>Bacteria</taxon>
        <taxon>Bacillati</taxon>
        <taxon>Actinomycetota</taxon>
        <taxon>Actinomycetes</taxon>
        <taxon>Micromonosporales</taxon>
        <taxon>Micromonosporaceae</taxon>
        <taxon>Paractinoplanes</taxon>
    </lineage>
</organism>
<feature type="region of interest" description="Disordered" evidence="1">
    <location>
        <begin position="649"/>
        <end position="680"/>
    </location>
</feature>
<evidence type="ECO:0000313" key="4">
    <source>
        <dbReference type="Proteomes" id="UP000542742"/>
    </source>
</evidence>
<proteinExistence type="predicted"/>
<evidence type="ECO:0000313" key="3">
    <source>
        <dbReference type="EMBL" id="MBB4695771.1"/>
    </source>
</evidence>
<sequence>MTEVLVDRAPRVRCHECGSAAVFSVCHHCRRPMCEDHTPLVLSQDGVRVRKPSGGAEARAVSREFAGLHLGSSLREAVYHCEEHDHLVRGLRWRIVGAGAAAAVLGFLLLFASASVGLILLLLGILVAGGEIGYHRWEADKHPRPPLPLVPQVNAVDVVERLTGYVRLEKDEYTASVESITGTLKVDMSANDGYTALQAYHRKFKVPPNEPVEFTAGFLLLQGSAGLAFRAGQPQVLAGGAGISLGDGPAYEHDLFPTDPELQHRAHTVTVDYEVQDGRKPSEIPLWIVPSLVPSSDRRAMELDLHWAGLGPEGEQLELAGFDLIELRVPPGWGDVDGARPTGVETGRDGDRRLVRWQHLPTPSTKAGSLSLGLRFERPIREVPPTPGPDGAGPSGDERSRLTLSGTVEATFNGLLSGATGVAVHLPGGGQGVQPQVTTQTKVSVTFDVSIRSLRYQEVRVVPDENRPDDVAYGRNRADEFPGVVPDPRTVAELTNAISADNYYVKSVVEHLPFRDDGRPNVVNRVWDITGRLYSGVFPIDFDINLRGEESGSGGVLTGKTVAQVSVKGAYALGTLVGPDGAGPDGVVMEPDGGGDELLKRIEDTWIGLHDRVGRLLAGRAGRVDGAYAIGAAEDDALMGEVLEPADEPWRERGAPRPVDAVPPRIVDVQPDPTEVADRRRRAAEEAVVMGRISEETYRQIIAGIDAERDARGGPQ</sequence>
<evidence type="ECO:0000256" key="2">
    <source>
        <dbReference type="SAM" id="Phobius"/>
    </source>
</evidence>